<evidence type="ECO:0000259" key="4">
    <source>
        <dbReference type="Pfam" id="PF01765"/>
    </source>
</evidence>
<name>A0A1G2UMT7_9BACT</name>
<dbReference type="Proteomes" id="UP000177202">
    <property type="component" value="Unassembled WGS sequence"/>
</dbReference>
<dbReference type="InterPro" id="IPR002661">
    <property type="entry name" value="Ribosome_recyc_fac"/>
</dbReference>
<feature type="domain" description="Ribosome recycling factor" evidence="4">
    <location>
        <begin position="19"/>
        <end position="181"/>
    </location>
</feature>
<evidence type="ECO:0000313" key="5">
    <source>
        <dbReference type="EMBL" id="OHB10705.1"/>
    </source>
</evidence>
<comment type="caution">
    <text evidence="5">The sequence shown here is derived from an EMBL/GenBank/DDBJ whole genome shotgun (WGS) entry which is preliminary data.</text>
</comment>
<sequence>MAYDFSGFKQTGEVTINWLKKEYTSIRTSRAMPSILDGVRVEVYGSAMPINQLATIAIEDPKTLRVTPWDKDVAKSIDKAVRESNLGLSVALDAIGLRISFPELTSERRSMLSKMVKEKLEEARIRVRAEREKNLNNFDKKEKSELGEDDKFRLKNELQKLVDDLNRKLEELATKKEKEILE</sequence>
<feature type="coiled-coil region" evidence="3">
    <location>
        <begin position="113"/>
        <end position="182"/>
    </location>
</feature>
<dbReference type="GO" id="GO:0006412">
    <property type="term" value="P:translation"/>
    <property type="evidence" value="ECO:0007669"/>
    <property type="project" value="UniProtKB-KW"/>
</dbReference>
<reference evidence="5 6" key="1">
    <citation type="journal article" date="2016" name="Nat. Commun.">
        <title>Thousands of microbial genomes shed light on interconnected biogeochemical processes in an aquifer system.</title>
        <authorList>
            <person name="Anantharaman K."/>
            <person name="Brown C.T."/>
            <person name="Hug L.A."/>
            <person name="Sharon I."/>
            <person name="Castelle C.J."/>
            <person name="Probst A.J."/>
            <person name="Thomas B.C."/>
            <person name="Singh A."/>
            <person name="Wilkins M.J."/>
            <person name="Karaoz U."/>
            <person name="Brodie E.L."/>
            <person name="Williams K.H."/>
            <person name="Hubbard S.S."/>
            <person name="Banfield J.F."/>
        </authorList>
    </citation>
    <scope>NUCLEOTIDE SEQUENCE [LARGE SCALE GENOMIC DNA]</scope>
</reference>
<dbReference type="EMBL" id="MHWP01000010">
    <property type="protein sequence ID" value="OHB10705.1"/>
    <property type="molecule type" value="Genomic_DNA"/>
</dbReference>
<organism evidence="5 6">
    <name type="scientific">Candidatus Zambryskibacteria bacterium RIFCSPLOWO2_02_FULL_44_12b</name>
    <dbReference type="NCBI Taxonomy" id="1802772"/>
    <lineage>
        <taxon>Bacteria</taxon>
        <taxon>Candidatus Zambryskiibacteriota</taxon>
    </lineage>
</organism>
<evidence type="ECO:0000256" key="2">
    <source>
        <dbReference type="ARBA" id="ARBA00022917"/>
    </source>
</evidence>
<keyword evidence="3" id="KW-0175">Coiled coil</keyword>
<protein>
    <submittedName>
        <fullName evidence="5">Ribosome recycling factor</fullName>
    </submittedName>
</protein>
<dbReference type="AlphaFoldDB" id="A0A1G2UMT7"/>
<keyword evidence="2" id="KW-0648">Protein biosynthesis</keyword>
<dbReference type="STRING" id="1802772.A3H60_00825"/>
<comment type="similarity">
    <text evidence="1">Belongs to the RRF family.</text>
</comment>
<evidence type="ECO:0000313" key="6">
    <source>
        <dbReference type="Proteomes" id="UP000177202"/>
    </source>
</evidence>
<evidence type="ECO:0000256" key="1">
    <source>
        <dbReference type="ARBA" id="ARBA00005912"/>
    </source>
</evidence>
<accession>A0A1G2UMT7</accession>
<dbReference type="SUPFAM" id="SSF55194">
    <property type="entry name" value="Ribosome recycling factor, RRF"/>
    <property type="match status" value="1"/>
</dbReference>
<dbReference type="Pfam" id="PF01765">
    <property type="entry name" value="RRF"/>
    <property type="match status" value="1"/>
</dbReference>
<dbReference type="InterPro" id="IPR023584">
    <property type="entry name" value="Ribosome_recyc_fac_dom"/>
</dbReference>
<proteinExistence type="inferred from homology"/>
<dbReference type="PANTHER" id="PTHR20982">
    <property type="entry name" value="RIBOSOME RECYCLING FACTOR"/>
    <property type="match status" value="1"/>
</dbReference>
<gene>
    <name evidence="5" type="ORF">A3H60_00825</name>
</gene>
<dbReference type="NCBIfam" id="TIGR00496">
    <property type="entry name" value="frr"/>
    <property type="match status" value="1"/>
</dbReference>
<evidence type="ECO:0000256" key="3">
    <source>
        <dbReference type="SAM" id="Coils"/>
    </source>
</evidence>
<dbReference type="Gene3D" id="1.10.132.20">
    <property type="entry name" value="Ribosome-recycling factor"/>
    <property type="match status" value="1"/>
</dbReference>
<dbReference type="GO" id="GO:0043023">
    <property type="term" value="F:ribosomal large subunit binding"/>
    <property type="evidence" value="ECO:0007669"/>
    <property type="project" value="TreeGrafter"/>
</dbReference>
<dbReference type="PANTHER" id="PTHR20982:SF3">
    <property type="entry name" value="MITOCHONDRIAL RIBOSOME RECYCLING FACTOR PSEUDO 1"/>
    <property type="match status" value="1"/>
</dbReference>
<dbReference type="InterPro" id="IPR036191">
    <property type="entry name" value="RRF_sf"/>
</dbReference>
<dbReference type="FunFam" id="3.30.1360.40:FF:000001">
    <property type="entry name" value="Ribosome-recycling factor"/>
    <property type="match status" value="1"/>
</dbReference>
<dbReference type="Gene3D" id="3.30.1360.40">
    <property type="match status" value="1"/>
</dbReference>